<evidence type="ECO:0000256" key="2">
    <source>
        <dbReference type="ARBA" id="ARBA00023134"/>
    </source>
</evidence>
<evidence type="ECO:0000256" key="1">
    <source>
        <dbReference type="ARBA" id="ARBA00022741"/>
    </source>
</evidence>
<keyword evidence="2" id="KW-0342">GTP-binding</keyword>
<keyword evidence="5" id="KW-1185">Reference proteome</keyword>
<dbReference type="EnsemblMetazoa" id="PPAI002206-RA">
    <property type="protein sequence ID" value="PPAI002206-PA"/>
    <property type="gene ID" value="PPAI002206"/>
</dbReference>
<dbReference type="EMBL" id="AJVK01011246">
    <property type="status" value="NOT_ANNOTATED_CDS"/>
    <property type="molecule type" value="Genomic_DNA"/>
</dbReference>
<proteinExistence type="predicted"/>
<dbReference type="InterPro" id="IPR015760">
    <property type="entry name" value="TIF_IF2"/>
</dbReference>
<dbReference type="GO" id="GO:0003743">
    <property type="term" value="F:translation initiation factor activity"/>
    <property type="evidence" value="ECO:0007669"/>
    <property type="project" value="TreeGrafter"/>
</dbReference>
<dbReference type="InterPro" id="IPR009000">
    <property type="entry name" value="Transl_B-barrel_sf"/>
</dbReference>
<organism evidence="4 5">
    <name type="scientific">Phlebotomus papatasi</name>
    <name type="common">Sandfly</name>
    <dbReference type="NCBI Taxonomy" id="29031"/>
    <lineage>
        <taxon>Eukaryota</taxon>
        <taxon>Metazoa</taxon>
        <taxon>Ecdysozoa</taxon>
        <taxon>Arthropoda</taxon>
        <taxon>Hexapoda</taxon>
        <taxon>Insecta</taxon>
        <taxon>Pterygota</taxon>
        <taxon>Neoptera</taxon>
        <taxon>Endopterygota</taxon>
        <taxon>Diptera</taxon>
        <taxon>Nematocera</taxon>
        <taxon>Psychodoidea</taxon>
        <taxon>Psychodidae</taxon>
        <taxon>Phlebotomus</taxon>
        <taxon>Phlebotomus</taxon>
    </lineage>
</organism>
<sequence length="67" mass="7699">FVELGIVTSIEYNHKQIESARKGQEVCIKIEPIPGDSPKMFGRHFDETDMLVSKYILRSSNKCKPMQ</sequence>
<dbReference type="GO" id="GO:0005739">
    <property type="term" value="C:mitochondrion"/>
    <property type="evidence" value="ECO:0007669"/>
    <property type="project" value="TreeGrafter"/>
</dbReference>
<reference evidence="4" key="1">
    <citation type="submission" date="2022-08" db="UniProtKB">
        <authorList>
            <consortium name="EnsemblMetazoa"/>
        </authorList>
    </citation>
    <scope>IDENTIFICATION</scope>
    <source>
        <strain evidence="4">Israel</strain>
    </source>
</reference>
<dbReference type="PANTHER" id="PTHR43381">
    <property type="entry name" value="TRANSLATION INITIATION FACTOR IF-2-RELATED"/>
    <property type="match status" value="1"/>
</dbReference>
<keyword evidence="1" id="KW-0547">Nucleotide-binding</keyword>
<evidence type="ECO:0000259" key="3">
    <source>
        <dbReference type="Pfam" id="PF14578"/>
    </source>
</evidence>
<dbReference type="Pfam" id="PF14578">
    <property type="entry name" value="GTP_EFTU_D4"/>
    <property type="match status" value="1"/>
</dbReference>
<evidence type="ECO:0000313" key="5">
    <source>
        <dbReference type="Proteomes" id="UP000092462"/>
    </source>
</evidence>
<protein>
    <recommendedName>
        <fullName evidence="3">Elongation factor Tu-type domain-containing protein</fullName>
    </recommendedName>
</protein>
<dbReference type="VEuPathDB" id="VectorBase:PPAPM1_006540"/>
<feature type="domain" description="Elongation factor Tu-type" evidence="3">
    <location>
        <begin position="3"/>
        <end position="51"/>
    </location>
</feature>
<dbReference type="EMBL" id="AJVK01011248">
    <property type="status" value="NOT_ANNOTATED_CDS"/>
    <property type="molecule type" value="Genomic_DNA"/>
</dbReference>
<accession>A0A1B0D468</accession>
<dbReference type="Proteomes" id="UP000092462">
    <property type="component" value="Unassembled WGS sequence"/>
</dbReference>
<dbReference type="AlphaFoldDB" id="A0A1B0D468"/>
<evidence type="ECO:0000313" key="4">
    <source>
        <dbReference type="EnsemblMetazoa" id="PPAI002206-PA"/>
    </source>
</evidence>
<dbReference type="InterPro" id="IPR029459">
    <property type="entry name" value="EFTU-type"/>
</dbReference>
<dbReference type="Gene3D" id="2.40.30.10">
    <property type="entry name" value="Translation factors"/>
    <property type="match status" value="1"/>
</dbReference>
<dbReference type="VEuPathDB" id="VectorBase:PPAI002206"/>
<dbReference type="GO" id="GO:0005525">
    <property type="term" value="F:GTP binding"/>
    <property type="evidence" value="ECO:0007669"/>
    <property type="project" value="UniProtKB-KW"/>
</dbReference>
<dbReference type="SUPFAM" id="SSF50447">
    <property type="entry name" value="Translation proteins"/>
    <property type="match status" value="1"/>
</dbReference>
<name>A0A1B0D468_PHLPP</name>
<dbReference type="EMBL" id="AJVK01011247">
    <property type="status" value="NOT_ANNOTATED_CDS"/>
    <property type="molecule type" value="Genomic_DNA"/>
</dbReference>
<dbReference type="PANTHER" id="PTHR43381:SF4">
    <property type="entry name" value="EUKARYOTIC TRANSLATION INITIATION FACTOR 5B"/>
    <property type="match status" value="1"/>
</dbReference>